<reference evidence="2" key="2">
    <citation type="submission" date="2021-08" db="EMBL/GenBank/DDBJ databases">
        <authorList>
            <person name="Tani A."/>
            <person name="Ola A."/>
            <person name="Ogura Y."/>
            <person name="Katsura K."/>
            <person name="Hayashi T."/>
        </authorList>
    </citation>
    <scope>NUCLEOTIDE SEQUENCE</scope>
    <source>
        <strain evidence="2">LMG 23639</strain>
    </source>
</reference>
<dbReference type="Pfam" id="PF05987">
    <property type="entry name" value="DUF898"/>
    <property type="match status" value="1"/>
</dbReference>
<keyword evidence="1" id="KW-0812">Transmembrane</keyword>
<feature type="transmembrane region" description="Helical" evidence="1">
    <location>
        <begin position="258"/>
        <end position="283"/>
    </location>
</feature>
<keyword evidence="1" id="KW-1133">Transmembrane helix</keyword>
<evidence type="ECO:0000313" key="3">
    <source>
        <dbReference type="Proteomes" id="UP001055102"/>
    </source>
</evidence>
<feature type="transmembrane region" description="Helical" evidence="1">
    <location>
        <begin position="202"/>
        <end position="226"/>
    </location>
</feature>
<dbReference type="InterPro" id="IPR010295">
    <property type="entry name" value="DUF898"/>
</dbReference>
<evidence type="ECO:0008006" key="4">
    <source>
        <dbReference type="Google" id="ProtNLM"/>
    </source>
</evidence>
<feature type="transmembrane region" description="Helical" evidence="1">
    <location>
        <begin position="30"/>
        <end position="50"/>
    </location>
</feature>
<gene>
    <name evidence="2" type="ORF">AOPFMNJM_2327</name>
</gene>
<feature type="transmembrane region" description="Helical" evidence="1">
    <location>
        <begin position="354"/>
        <end position="378"/>
    </location>
</feature>
<feature type="transmembrane region" description="Helical" evidence="1">
    <location>
        <begin position="315"/>
        <end position="342"/>
    </location>
</feature>
<evidence type="ECO:0000313" key="2">
    <source>
        <dbReference type="EMBL" id="GJE07003.1"/>
    </source>
</evidence>
<dbReference type="Proteomes" id="UP001055102">
    <property type="component" value="Unassembled WGS sequence"/>
</dbReference>
<dbReference type="EMBL" id="BPQR01000038">
    <property type="protein sequence ID" value="GJE07003.1"/>
    <property type="molecule type" value="Genomic_DNA"/>
</dbReference>
<name>A0ABQ4SWZ7_9HYPH</name>
<feature type="transmembrane region" description="Helical" evidence="1">
    <location>
        <begin position="77"/>
        <end position="98"/>
    </location>
</feature>
<evidence type="ECO:0000256" key="1">
    <source>
        <dbReference type="SAM" id="Phobius"/>
    </source>
</evidence>
<comment type="caution">
    <text evidence="2">The sequence shown here is derived from an EMBL/GenBank/DDBJ whole genome shotgun (WGS) entry which is preliminary data.</text>
</comment>
<proteinExistence type="predicted"/>
<feature type="transmembrane region" description="Helical" evidence="1">
    <location>
        <begin position="105"/>
        <end position="125"/>
    </location>
</feature>
<reference evidence="2" key="1">
    <citation type="journal article" date="2021" name="Front. Microbiol.">
        <title>Comprehensive Comparative Genomics and Phenotyping of Methylobacterium Species.</title>
        <authorList>
            <person name="Alessa O."/>
            <person name="Ogura Y."/>
            <person name="Fujitani Y."/>
            <person name="Takami H."/>
            <person name="Hayashi T."/>
            <person name="Sahin N."/>
            <person name="Tani A."/>
        </authorList>
    </citation>
    <scope>NUCLEOTIDE SEQUENCE</scope>
    <source>
        <strain evidence="2">LMG 23639</strain>
    </source>
</reference>
<keyword evidence="3" id="KW-1185">Reference proteome</keyword>
<protein>
    <recommendedName>
        <fullName evidence="4">DUF898 domain-containing protein</fullName>
    </recommendedName>
</protein>
<sequence>MESVAGHIDGAPRPSGAITFDRSLKGLTGIAVKGFLLSLITFGIYRFWYITNLRRYFWSRTTVDGSPGEYTGTGKELFLGFLVALAILVPIYIAIFALSLMSPALAAFGGVLSFVILYLLGQYAIYRGRRYRASRTLWRGIRLGQDGSAWAYAGMAAGWSLLTVVTLGLAFPFMRASLERYRIRHTLIGTARMDSTARGTQLLPYWLVFYGVVLLPLLAAAAYFLVAAGFKIPTDLMVAKPGKPGDFIMNPTYAGTPVATALTVLGFIGPVGVIAALLLIPFYRARETRLFMNAASLGSVTLSSTLRARQFYWPYIVYFLSILGFFLVIVLVFLGLGLLIGLGGGREPGGFSAVHALLLFTTLAAYLGAGLLFAVLYVRIIQARLWAAVAESTQVHGTEALAQIVASSRAPASGLNEGLADALDVGGALQIGF</sequence>
<keyword evidence="1" id="KW-0472">Membrane</keyword>
<organism evidence="2 3">
    <name type="scientific">Methylobacterium jeotgali</name>
    <dbReference type="NCBI Taxonomy" id="381630"/>
    <lineage>
        <taxon>Bacteria</taxon>
        <taxon>Pseudomonadati</taxon>
        <taxon>Pseudomonadota</taxon>
        <taxon>Alphaproteobacteria</taxon>
        <taxon>Hyphomicrobiales</taxon>
        <taxon>Methylobacteriaceae</taxon>
        <taxon>Methylobacterium</taxon>
    </lineage>
</organism>
<accession>A0ABQ4SWZ7</accession>
<dbReference type="RefSeq" id="WP_238275929.1">
    <property type="nucleotide sequence ID" value="NZ_BPQR01000038.1"/>
</dbReference>